<gene>
    <name evidence="1" type="ORF">CDAR_378061</name>
</gene>
<protein>
    <submittedName>
        <fullName evidence="1">Uncharacterized protein</fullName>
    </submittedName>
</protein>
<evidence type="ECO:0000313" key="1">
    <source>
        <dbReference type="EMBL" id="GIX96007.1"/>
    </source>
</evidence>
<accession>A0AAV4PF93</accession>
<comment type="caution">
    <text evidence="1">The sequence shown here is derived from an EMBL/GenBank/DDBJ whole genome shotgun (WGS) entry which is preliminary data.</text>
</comment>
<keyword evidence="2" id="KW-1185">Reference proteome</keyword>
<dbReference type="EMBL" id="BPLQ01002851">
    <property type="protein sequence ID" value="GIX96007.1"/>
    <property type="molecule type" value="Genomic_DNA"/>
</dbReference>
<name>A0AAV4PF93_9ARAC</name>
<sequence length="103" mass="12107">MSPLLNCCFYSFQPQTAPTTEKRNHLPFWPKVQNTSFQVGDIQNRTDRPLWVMVFRQGTPFKNGGHVHQVARGHLQKRDLPVKQHELLEIVEHKPLIRNSFDF</sequence>
<dbReference type="AlphaFoldDB" id="A0AAV4PF93"/>
<proteinExistence type="predicted"/>
<organism evidence="1 2">
    <name type="scientific">Caerostris darwini</name>
    <dbReference type="NCBI Taxonomy" id="1538125"/>
    <lineage>
        <taxon>Eukaryota</taxon>
        <taxon>Metazoa</taxon>
        <taxon>Ecdysozoa</taxon>
        <taxon>Arthropoda</taxon>
        <taxon>Chelicerata</taxon>
        <taxon>Arachnida</taxon>
        <taxon>Araneae</taxon>
        <taxon>Araneomorphae</taxon>
        <taxon>Entelegynae</taxon>
        <taxon>Araneoidea</taxon>
        <taxon>Araneidae</taxon>
        <taxon>Caerostris</taxon>
    </lineage>
</organism>
<reference evidence="1 2" key="1">
    <citation type="submission" date="2021-06" db="EMBL/GenBank/DDBJ databases">
        <title>Caerostris darwini draft genome.</title>
        <authorList>
            <person name="Kono N."/>
            <person name="Arakawa K."/>
        </authorList>
    </citation>
    <scope>NUCLEOTIDE SEQUENCE [LARGE SCALE GENOMIC DNA]</scope>
</reference>
<evidence type="ECO:0000313" key="2">
    <source>
        <dbReference type="Proteomes" id="UP001054837"/>
    </source>
</evidence>
<dbReference type="Proteomes" id="UP001054837">
    <property type="component" value="Unassembled WGS sequence"/>
</dbReference>